<dbReference type="Proteomes" id="UP000694888">
    <property type="component" value="Unplaced"/>
</dbReference>
<feature type="domain" description="Lipase" evidence="6">
    <location>
        <begin position="27"/>
        <end position="117"/>
    </location>
</feature>
<dbReference type="InterPro" id="IPR013818">
    <property type="entry name" value="Lipase"/>
</dbReference>
<sequence>MGLIYVFLALVPALAVCEDTTPIPDRKVCYTDLGCFENKAPFDNAQGRVPKSPEQIGTVFRLFTRLNRTDGQDLLYNDSTSFASSDFNSSNPTKFIVHGFGGRLSNKWMVAIKDALLDTVSYYA</sequence>
<reference evidence="8" key="1">
    <citation type="submission" date="2025-08" db="UniProtKB">
        <authorList>
            <consortium name="RefSeq"/>
        </authorList>
    </citation>
    <scope>IDENTIFICATION</scope>
</reference>
<keyword evidence="7" id="KW-1185">Reference proteome</keyword>
<keyword evidence="3" id="KW-0964">Secreted</keyword>
<dbReference type="InterPro" id="IPR000734">
    <property type="entry name" value="TAG_lipase"/>
</dbReference>
<dbReference type="Gene3D" id="3.40.50.1820">
    <property type="entry name" value="alpha/beta hydrolase"/>
    <property type="match status" value="1"/>
</dbReference>
<evidence type="ECO:0000313" key="7">
    <source>
        <dbReference type="Proteomes" id="UP000694888"/>
    </source>
</evidence>
<dbReference type="GeneID" id="118478219"/>
<dbReference type="SUPFAM" id="SSF53474">
    <property type="entry name" value="alpha/beta-Hydrolases"/>
    <property type="match status" value="1"/>
</dbReference>
<evidence type="ECO:0000313" key="8">
    <source>
        <dbReference type="RefSeq" id="XP_035827279.1"/>
    </source>
</evidence>
<organism evidence="7 8">
    <name type="scientific">Aplysia californica</name>
    <name type="common">California sea hare</name>
    <dbReference type="NCBI Taxonomy" id="6500"/>
    <lineage>
        <taxon>Eukaryota</taxon>
        <taxon>Metazoa</taxon>
        <taxon>Spiralia</taxon>
        <taxon>Lophotrochozoa</taxon>
        <taxon>Mollusca</taxon>
        <taxon>Gastropoda</taxon>
        <taxon>Heterobranchia</taxon>
        <taxon>Euthyneura</taxon>
        <taxon>Tectipleura</taxon>
        <taxon>Aplysiida</taxon>
        <taxon>Aplysioidea</taxon>
        <taxon>Aplysiidae</taxon>
        <taxon>Aplysia</taxon>
    </lineage>
</organism>
<gene>
    <name evidence="8" type="primary">LOC118478219</name>
</gene>
<evidence type="ECO:0000256" key="5">
    <source>
        <dbReference type="SAM" id="SignalP"/>
    </source>
</evidence>
<name>A0ABM1VXY6_APLCA</name>
<protein>
    <submittedName>
        <fullName evidence="8">Inactive pancreatic lipase-related protein 1-like</fullName>
    </submittedName>
</protein>
<feature type="signal peptide" evidence="5">
    <location>
        <begin position="1"/>
        <end position="17"/>
    </location>
</feature>
<proteinExistence type="inferred from homology"/>
<dbReference type="InterPro" id="IPR029058">
    <property type="entry name" value="AB_hydrolase_fold"/>
</dbReference>
<evidence type="ECO:0000256" key="3">
    <source>
        <dbReference type="ARBA" id="ARBA00022525"/>
    </source>
</evidence>
<evidence type="ECO:0000256" key="1">
    <source>
        <dbReference type="ARBA" id="ARBA00004613"/>
    </source>
</evidence>
<keyword evidence="5" id="KW-0732">Signal</keyword>
<dbReference type="Pfam" id="PF00151">
    <property type="entry name" value="Lipase"/>
    <property type="match status" value="1"/>
</dbReference>
<dbReference type="PANTHER" id="PTHR11610:SF178">
    <property type="entry name" value="LIPASE MEMBER H-A-LIKE PROTEIN"/>
    <property type="match status" value="1"/>
</dbReference>
<feature type="chain" id="PRO_5045271207" evidence="5">
    <location>
        <begin position="18"/>
        <end position="124"/>
    </location>
</feature>
<comment type="subcellular location">
    <subcellularLocation>
        <location evidence="1">Secreted</location>
    </subcellularLocation>
</comment>
<accession>A0ABM1VXY6</accession>
<evidence type="ECO:0000256" key="4">
    <source>
        <dbReference type="RuleBase" id="RU004262"/>
    </source>
</evidence>
<evidence type="ECO:0000256" key="2">
    <source>
        <dbReference type="ARBA" id="ARBA00010701"/>
    </source>
</evidence>
<evidence type="ECO:0000259" key="6">
    <source>
        <dbReference type="Pfam" id="PF00151"/>
    </source>
</evidence>
<comment type="similarity">
    <text evidence="2 4">Belongs to the AB hydrolase superfamily. Lipase family.</text>
</comment>
<dbReference type="PANTHER" id="PTHR11610">
    <property type="entry name" value="LIPASE"/>
    <property type="match status" value="1"/>
</dbReference>
<dbReference type="RefSeq" id="XP_035827279.1">
    <property type="nucleotide sequence ID" value="XM_035971386.1"/>
</dbReference>